<comment type="caution">
    <text evidence="2">The sequence shown here is derived from an EMBL/GenBank/DDBJ whole genome shotgun (WGS) entry which is preliminary data.</text>
</comment>
<accession>A0A9W6L7K4</accession>
<gene>
    <name evidence="2" type="ORF">GCM10017577_36900</name>
</gene>
<dbReference type="Proteomes" id="UP001143463">
    <property type="component" value="Unassembled WGS sequence"/>
</dbReference>
<organism evidence="2 3">
    <name type="scientific">Pseudonocardia halophobica</name>
    <dbReference type="NCBI Taxonomy" id="29401"/>
    <lineage>
        <taxon>Bacteria</taxon>
        <taxon>Bacillati</taxon>
        <taxon>Actinomycetota</taxon>
        <taxon>Actinomycetes</taxon>
        <taxon>Pseudonocardiales</taxon>
        <taxon>Pseudonocardiaceae</taxon>
        <taxon>Pseudonocardia</taxon>
    </lineage>
</organism>
<evidence type="ECO:0000256" key="1">
    <source>
        <dbReference type="SAM" id="MobiDB-lite"/>
    </source>
</evidence>
<protein>
    <submittedName>
        <fullName evidence="2">Uncharacterized protein</fullName>
    </submittedName>
</protein>
<keyword evidence="3" id="KW-1185">Reference proteome</keyword>
<name>A0A9W6L7K4_9PSEU</name>
<evidence type="ECO:0000313" key="2">
    <source>
        <dbReference type="EMBL" id="GLL12549.1"/>
    </source>
</evidence>
<dbReference type="EMBL" id="BSFQ01000015">
    <property type="protein sequence ID" value="GLL12549.1"/>
    <property type="molecule type" value="Genomic_DNA"/>
</dbReference>
<sequence>MESPSGAAPMIRKPPLISVSGTGSPSSVVADRATLRVSRHGLFIDWSRAPVARAGDRAGQLEEWNVY</sequence>
<reference evidence="2" key="1">
    <citation type="journal article" date="2014" name="Int. J. Syst. Evol. Microbiol.">
        <title>Complete genome sequence of Corynebacterium casei LMG S-19264T (=DSM 44701T), isolated from a smear-ripened cheese.</title>
        <authorList>
            <consortium name="US DOE Joint Genome Institute (JGI-PGF)"/>
            <person name="Walter F."/>
            <person name="Albersmeier A."/>
            <person name="Kalinowski J."/>
            <person name="Ruckert C."/>
        </authorList>
    </citation>
    <scope>NUCLEOTIDE SEQUENCE</scope>
    <source>
        <strain evidence="2">VKM Ac-1069</strain>
    </source>
</reference>
<feature type="compositionally biased region" description="Low complexity" evidence="1">
    <location>
        <begin position="18"/>
        <end position="27"/>
    </location>
</feature>
<dbReference type="AlphaFoldDB" id="A0A9W6L7K4"/>
<feature type="region of interest" description="Disordered" evidence="1">
    <location>
        <begin position="1"/>
        <end position="27"/>
    </location>
</feature>
<evidence type="ECO:0000313" key="3">
    <source>
        <dbReference type="Proteomes" id="UP001143463"/>
    </source>
</evidence>
<reference evidence="2" key="2">
    <citation type="submission" date="2023-01" db="EMBL/GenBank/DDBJ databases">
        <authorList>
            <person name="Sun Q."/>
            <person name="Evtushenko L."/>
        </authorList>
    </citation>
    <scope>NUCLEOTIDE SEQUENCE</scope>
    <source>
        <strain evidence="2">VKM Ac-1069</strain>
    </source>
</reference>
<proteinExistence type="predicted"/>